<evidence type="ECO:0000313" key="13">
    <source>
        <dbReference type="Proteomes" id="UP000195105"/>
    </source>
</evidence>
<evidence type="ECO:0000256" key="9">
    <source>
        <dbReference type="ARBA" id="ARBA00023125"/>
    </source>
</evidence>
<dbReference type="InterPro" id="IPR002176">
    <property type="entry name" value="X-over_junc_endoDNase_RuvC"/>
</dbReference>
<sequence length="204" mass="21930">MTGVPGLLEPGRLRVDPAVLEGALRVIGLDLSIVSTGYGLPDGSTGRIKTRQRDGDRRLLVIEDTVAELVAEHRPDVAVLEDMPTRMRPNAVKALGKVHGVVNAALLRAGVPYVYLSPATLKSYAADNGNASKDDMAAAAFLAAGVEFPDDPKGDRCDGWWLRAAGHDAYGAPLFELPKAQRERLAVVSWPNLMPQRWVLGADQ</sequence>
<evidence type="ECO:0000256" key="8">
    <source>
        <dbReference type="ARBA" id="ARBA00022842"/>
    </source>
</evidence>
<gene>
    <name evidence="12" type="ORF">CA983_30010</name>
</gene>
<evidence type="ECO:0000256" key="11">
    <source>
        <dbReference type="ARBA" id="ARBA00023204"/>
    </source>
</evidence>
<dbReference type="GO" id="GO:0004520">
    <property type="term" value="F:DNA endonuclease activity"/>
    <property type="evidence" value="ECO:0007669"/>
    <property type="project" value="InterPro"/>
</dbReference>
<keyword evidence="2" id="KW-0963">Cytoplasm</keyword>
<dbReference type="GO" id="GO:0006281">
    <property type="term" value="P:DNA repair"/>
    <property type="evidence" value="ECO:0007669"/>
    <property type="project" value="UniProtKB-KW"/>
</dbReference>
<accession>A0A243RTV7</accession>
<organism evidence="12 13">
    <name type="scientific">Streptomyces swartbergensis</name>
    <dbReference type="NCBI Taxonomy" id="487165"/>
    <lineage>
        <taxon>Bacteria</taxon>
        <taxon>Bacillati</taxon>
        <taxon>Actinomycetota</taxon>
        <taxon>Actinomycetes</taxon>
        <taxon>Kitasatosporales</taxon>
        <taxon>Streptomycetaceae</taxon>
        <taxon>Streptomyces</taxon>
    </lineage>
</organism>
<evidence type="ECO:0000256" key="2">
    <source>
        <dbReference type="ARBA" id="ARBA00022490"/>
    </source>
</evidence>
<dbReference type="InterPro" id="IPR012337">
    <property type="entry name" value="RNaseH-like_sf"/>
</dbReference>
<dbReference type="AlphaFoldDB" id="A0A243RTV7"/>
<dbReference type="EMBL" id="NGFN01000240">
    <property type="protein sequence ID" value="OUC97823.1"/>
    <property type="molecule type" value="Genomic_DNA"/>
</dbReference>
<dbReference type="GO" id="GO:0003677">
    <property type="term" value="F:DNA binding"/>
    <property type="evidence" value="ECO:0007669"/>
    <property type="project" value="UniProtKB-KW"/>
</dbReference>
<name>A0A243RTV7_9ACTN</name>
<evidence type="ECO:0000256" key="4">
    <source>
        <dbReference type="ARBA" id="ARBA00022723"/>
    </source>
</evidence>
<keyword evidence="8" id="KW-0460">Magnesium</keyword>
<evidence type="ECO:0000256" key="6">
    <source>
        <dbReference type="ARBA" id="ARBA00022763"/>
    </source>
</evidence>
<evidence type="ECO:0000256" key="7">
    <source>
        <dbReference type="ARBA" id="ARBA00022801"/>
    </source>
</evidence>
<dbReference type="PANTHER" id="PTHR30194:SF3">
    <property type="entry name" value="CROSSOVER JUNCTION ENDODEOXYRIBONUCLEASE RUVC"/>
    <property type="match status" value="1"/>
</dbReference>
<keyword evidence="7" id="KW-0378">Hydrolase</keyword>
<keyword evidence="4" id="KW-0479">Metal-binding</keyword>
<keyword evidence="11" id="KW-0234">DNA repair</keyword>
<dbReference type="GO" id="GO:0046872">
    <property type="term" value="F:metal ion binding"/>
    <property type="evidence" value="ECO:0007669"/>
    <property type="project" value="UniProtKB-KW"/>
</dbReference>
<evidence type="ECO:0000313" key="12">
    <source>
        <dbReference type="EMBL" id="OUC97823.1"/>
    </source>
</evidence>
<comment type="caution">
    <text evidence="12">The sequence shown here is derived from an EMBL/GenBank/DDBJ whole genome shotgun (WGS) entry which is preliminary data.</text>
</comment>
<keyword evidence="13" id="KW-1185">Reference proteome</keyword>
<keyword evidence="9" id="KW-0238">DNA-binding</keyword>
<keyword evidence="3" id="KW-0540">Nuclease</keyword>
<keyword evidence="10" id="KW-0233">DNA recombination</keyword>
<evidence type="ECO:0000256" key="1">
    <source>
        <dbReference type="ARBA" id="ARBA00009518"/>
    </source>
</evidence>
<dbReference type="PANTHER" id="PTHR30194">
    <property type="entry name" value="CROSSOVER JUNCTION ENDODEOXYRIBONUCLEASE RUVC"/>
    <property type="match status" value="1"/>
</dbReference>
<dbReference type="InterPro" id="IPR036397">
    <property type="entry name" value="RNaseH_sf"/>
</dbReference>
<comment type="similarity">
    <text evidence="1">Belongs to the RuvC family.</text>
</comment>
<evidence type="ECO:0000256" key="5">
    <source>
        <dbReference type="ARBA" id="ARBA00022759"/>
    </source>
</evidence>
<protein>
    <submittedName>
        <fullName evidence="12">Uncharacterized protein</fullName>
    </submittedName>
</protein>
<evidence type="ECO:0000256" key="3">
    <source>
        <dbReference type="ARBA" id="ARBA00022722"/>
    </source>
</evidence>
<dbReference type="Proteomes" id="UP000195105">
    <property type="component" value="Unassembled WGS sequence"/>
</dbReference>
<keyword evidence="6" id="KW-0227">DNA damage</keyword>
<reference evidence="12 13" key="1">
    <citation type="submission" date="2017-05" db="EMBL/GenBank/DDBJ databases">
        <title>Biotechnological potential of actinobacteria isolated from South African environments.</title>
        <authorList>
            <person name="Le Roes-Hill M."/>
            <person name="Prins A."/>
            <person name="Durrell K.A."/>
        </authorList>
    </citation>
    <scope>NUCLEOTIDE SEQUENCE [LARGE SCALE GENOMIC DNA]</scope>
    <source>
        <strain evidence="12 13">HMC13</strain>
    </source>
</reference>
<evidence type="ECO:0000256" key="10">
    <source>
        <dbReference type="ARBA" id="ARBA00023172"/>
    </source>
</evidence>
<dbReference type="RefSeq" id="WP_086603970.1">
    <property type="nucleotide sequence ID" value="NZ_NGFN01000240.1"/>
</dbReference>
<dbReference type="Pfam" id="PF02075">
    <property type="entry name" value="RuvC"/>
    <property type="match status" value="1"/>
</dbReference>
<keyword evidence="5" id="KW-0255">Endonuclease</keyword>
<dbReference type="GO" id="GO:0016787">
    <property type="term" value="F:hydrolase activity"/>
    <property type="evidence" value="ECO:0007669"/>
    <property type="project" value="UniProtKB-KW"/>
</dbReference>
<proteinExistence type="inferred from homology"/>
<dbReference type="GO" id="GO:0006310">
    <property type="term" value="P:DNA recombination"/>
    <property type="evidence" value="ECO:0007669"/>
    <property type="project" value="UniProtKB-KW"/>
</dbReference>
<dbReference type="Gene3D" id="3.30.420.10">
    <property type="entry name" value="Ribonuclease H-like superfamily/Ribonuclease H"/>
    <property type="match status" value="1"/>
</dbReference>
<dbReference type="SUPFAM" id="SSF53098">
    <property type="entry name" value="Ribonuclease H-like"/>
    <property type="match status" value="1"/>
</dbReference>